<dbReference type="EMBL" id="VOKX01000070">
    <property type="protein sequence ID" value="KAB7839469.1"/>
    <property type="molecule type" value="Genomic_DNA"/>
</dbReference>
<evidence type="ECO:0000313" key="1">
    <source>
        <dbReference type="EMBL" id="KAB7839469.1"/>
    </source>
</evidence>
<organism evidence="1 2">
    <name type="scientific">Streptomyces mobaraensis</name>
    <name type="common">Streptoverticillium mobaraense</name>
    <dbReference type="NCBI Taxonomy" id="35621"/>
    <lineage>
        <taxon>Bacteria</taxon>
        <taxon>Bacillati</taxon>
        <taxon>Actinomycetota</taxon>
        <taxon>Actinomycetes</taxon>
        <taxon>Kitasatosporales</taxon>
        <taxon>Streptomycetaceae</taxon>
        <taxon>Streptomyces</taxon>
    </lineage>
</organism>
<dbReference type="OrthoDB" id="9914361at2"/>
<name>A0A5N5W5D2_STRMB</name>
<protein>
    <submittedName>
        <fullName evidence="1">Uncharacterized protein</fullName>
    </submittedName>
</protein>
<dbReference type="Proteomes" id="UP000327000">
    <property type="component" value="Unassembled WGS sequence"/>
</dbReference>
<proteinExistence type="predicted"/>
<reference evidence="1 2" key="1">
    <citation type="journal article" date="2019" name="Microb. Cell Fact.">
        <title>Exploring novel herbicidin analogues by transcriptional regulator overexpression and MS/MS molecular networking.</title>
        <authorList>
            <person name="Shi Y."/>
            <person name="Gu R."/>
            <person name="Li Y."/>
            <person name="Wang X."/>
            <person name="Ren W."/>
            <person name="Li X."/>
            <person name="Wang L."/>
            <person name="Xie Y."/>
            <person name="Hong B."/>
        </authorList>
    </citation>
    <scope>NUCLEOTIDE SEQUENCE [LARGE SCALE GENOMIC DNA]</scope>
    <source>
        <strain evidence="1 2">US-43</strain>
    </source>
</reference>
<dbReference type="RefSeq" id="WP_152264582.1">
    <property type="nucleotide sequence ID" value="NZ_VOKX01000070.1"/>
</dbReference>
<sequence length="165" mass="18761">MKQQTTEIIDATIQLIAELDGRVALISRVLAKFPAETVPERLKPFLGSPSVEFARPSMKGDGPIVLQLEKRSPTPKVQARIPGEWLTMHQSELAAAVREIYWNERDHTLRRELSRLEKSIGDHNRQAEYHRVRANEARREYDRLVVGIRRRSARKNRSAGGDSGG</sequence>
<evidence type="ECO:0000313" key="2">
    <source>
        <dbReference type="Proteomes" id="UP000327000"/>
    </source>
</evidence>
<gene>
    <name evidence="1" type="ORF">FRZ00_21235</name>
</gene>
<accession>A0A5N5W5D2</accession>
<keyword evidence="2" id="KW-1185">Reference proteome</keyword>
<dbReference type="AlphaFoldDB" id="A0A5N5W5D2"/>
<comment type="caution">
    <text evidence="1">The sequence shown here is derived from an EMBL/GenBank/DDBJ whole genome shotgun (WGS) entry which is preliminary data.</text>
</comment>